<dbReference type="InterPro" id="IPR029060">
    <property type="entry name" value="PIN-like_dom_sf"/>
</dbReference>
<organism evidence="8 9">
    <name type="scientific">Nostocoides veronense</name>
    <dbReference type="NCBI Taxonomy" id="330836"/>
    <lineage>
        <taxon>Bacteria</taxon>
        <taxon>Bacillati</taxon>
        <taxon>Actinomycetota</taxon>
        <taxon>Actinomycetes</taxon>
        <taxon>Micrococcales</taxon>
        <taxon>Intrasporangiaceae</taxon>
        <taxon>Nostocoides</taxon>
    </lineage>
</organism>
<keyword evidence="2 6" id="KW-0540">Nuclease</keyword>
<evidence type="ECO:0000256" key="6">
    <source>
        <dbReference type="HAMAP-Rule" id="MF_00265"/>
    </source>
</evidence>
<dbReference type="InterPro" id="IPR002716">
    <property type="entry name" value="PIN_dom"/>
</dbReference>
<reference evidence="8 9" key="1">
    <citation type="journal article" date="2019" name="Int. J. Syst. Evol. Microbiol.">
        <title>The Global Catalogue of Microorganisms (GCM) 10K type strain sequencing project: providing services to taxonomists for standard genome sequencing and annotation.</title>
        <authorList>
            <consortium name="The Broad Institute Genomics Platform"/>
            <consortium name="The Broad Institute Genome Sequencing Center for Infectious Disease"/>
            <person name="Wu L."/>
            <person name="Ma J."/>
        </authorList>
    </citation>
    <scope>NUCLEOTIDE SEQUENCE [LARGE SCALE GENOMIC DNA]</scope>
    <source>
        <strain evidence="8 9">JCM 15592</strain>
    </source>
</reference>
<protein>
    <recommendedName>
        <fullName evidence="6">Ribonuclease VapC</fullName>
        <shortName evidence="6">RNase VapC</shortName>
        <ecNumber evidence="6">3.1.-.-</ecNumber>
    </recommendedName>
    <alternativeName>
        <fullName evidence="6">Toxin VapC</fullName>
    </alternativeName>
</protein>
<dbReference type="RefSeq" id="WP_344085979.1">
    <property type="nucleotide sequence ID" value="NZ_BAAAPO010000040.1"/>
</dbReference>
<evidence type="ECO:0000256" key="1">
    <source>
        <dbReference type="ARBA" id="ARBA00022649"/>
    </source>
</evidence>
<evidence type="ECO:0000313" key="9">
    <source>
        <dbReference type="Proteomes" id="UP001499938"/>
    </source>
</evidence>
<evidence type="ECO:0000256" key="5">
    <source>
        <dbReference type="ARBA" id="ARBA00022842"/>
    </source>
</evidence>
<dbReference type="NCBIfam" id="TIGR00028">
    <property type="entry name" value="Mtu_PIN_fam"/>
    <property type="match status" value="1"/>
</dbReference>
<dbReference type="InterPro" id="IPR022907">
    <property type="entry name" value="VapC_family"/>
</dbReference>
<comment type="caution">
    <text evidence="8">The sequence shown here is derived from an EMBL/GenBank/DDBJ whole genome shotgun (WGS) entry which is preliminary data.</text>
</comment>
<comment type="similarity">
    <text evidence="6">Belongs to the PINc/VapC protein family.</text>
</comment>
<dbReference type="SUPFAM" id="SSF88723">
    <property type="entry name" value="PIN domain-like"/>
    <property type="match status" value="1"/>
</dbReference>
<dbReference type="EMBL" id="BAAAPO010000040">
    <property type="protein sequence ID" value="GAA1800588.1"/>
    <property type="molecule type" value="Genomic_DNA"/>
</dbReference>
<evidence type="ECO:0000313" key="8">
    <source>
        <dbReference type="EMBL" id="GAA1800588.1"/>
    </source>
</evidence>
<sequence length="142" mass="15291">MFVVDTNVLVYVVHSGSAHHEAAHAWLREQISGSHVVGMPWVSLLGFIRISTNPRAFAKPLTATQALDIVETWLRQPAVTVPEPTSRHFALLAGHLSASGTAANLTTDAHIAALALEYGATVATFDRDFARFRVPVLIPGEA</sequence>
<gene>
    <name evidence="6" type="primary">vapC</name>
    <name evidence="8" type="ORF">GCM10009811_25510</name>
</gene>
<dbReference type="Gene3D" id="3.40.50.1010">
    <property type="entry name" value="5'-nuclease"/>
    <property type="match status" value="1"/>
</dbReference>
<accession>A0ABN2LVJ2</accession>
<keyword evidence="5 6" id="KW-0460">Magnesium</keyword>
<keyword evidence="4 6" id="KW-0378">Hydrolase</keyword>
<keyword evidence="1 6" id="KW-1277">Toxin-antitoxin system</keyword>
<feature type="binding site" evidence="6">
    <location>
        <position position="108"/>
    </location>
    <ligand>
        <name>Mg(2+)</name>
        <dbReference type="ChEBI" id="CHEBI:18420"/>
    </ligand>
</feature>
<dbReference type="Pfam" id="PF01850">
    <property type="entry name" value="PIN"/>
    <property type="match status" value="1"/>
</dbReference>
<name>A0ABN2LVJ2_9MICO</name>
<feature type="domain" description="PIN" evidence="7">
    <location>
        <begin position="3"/>
        <end position="133"/>
    </location>
</feature>
<keyword evidence="3 6" id="KW-0479">Metal-binding</keyword>
<proteinExistence type="inferred from homology"/>
<keyword evidence="6" id="KW-0800">Toxin</keyword>
<evidence type="ECO:0000256" key="3">
    <source>
        <dbReference type="ARBA" id="ARBA00022723"/>
    </source>
</evidence>
<feature type="binding site" evidence="6">
    <location>
        <position position="5"/>
    </location>
    <ligand>
        <name>Mg(2+)</name>
        <dbReference type="ChEBI" id="CHEBI:18420"/>
    </ligand>
</feature>
<dbReference type="InterPro" id="IPR006226">
    <property type="entry name" value="Mtu_PIN"/>
</dbReference>
<comment type="cofactor">
    <cofactor evidence="6">
        <name>Mg(2+)</name>
        <dbReference type="ChEBI" id="CHEBI:18420"/>
    </cofactor>
</comment>
<dbReference type="HAMAP" id="MF_00265">
    <property type="entry name" value="VapC_Nob1"/>
    <property type="match status" value="1"/>
</dbReference>
<dbReference type="Proteomes" id="UP001499938">
    <property type="component" value="Unassembled WGS sequence"/>
</dbReference>
<evidence type="ECO:0000256" key="2">
    <source>
        <dbReference type="ARBA" id="ARBA00022722"/>
    </source>
</evidence>
<keyword evidence="9" id="KW-1185">Reference proteome</keyword>
<comment type="function">
    <text evidence="6">Toxic component of a toxin-antitoxin (TA) system. An RNase.</text>
</comment>
<evidence type="ECO:0000256" key="4">
    <source>
        <dbReference type="ARBA" id="ARBA00022801"/>
    </source>
</evidence>
<evidence type="ECO:0000259" key="7">
    <source>
        <dbReference type="Pfam" id="PF01850"/>
    </source>
</evidence>
<dbReference type="EC" id="3.1.-.-" evidence="6"/>